<protein>
    <submittedName>
        <fullName evidence="4">Mismatch repair endonuclease PMS2</fullName>
    </submittedName>
</protein>
<organism evidence="4 5">
    <name type="scientific">Tetrabaena socialis</name>
    <dbReference type="NCBI Taxonomy" id="47790"/>
    <lineage>
        <taxon>Eukaryota</taxon>
        <taxon>Viridiplantae</taxon>
        <taxon>Chlorophyta</taxon>
        <taxon>core chlorophytes</taxon>
        <taxon>Chlorophyceae</taxon>
        <taxon>CS clade</taxon>
        <taxon>Chlamydomonadales</taxon>
        <taxon>Tetrabaenaceae</taxon>
        <taxon>Tetrabaena</taxon>
    </lineage>
</organism>
<dbReference type="SUPFAM" id="SSF54211">
    <property type="entry name" value="Ribosomal protein S5 domain 2-like"/>
    <property type="match status" value="1"/>
</dbReference>
<dbReference type="SUPFAM" id="SSF55874">
    <property type="entry name" value="ATPase domain of HSP90 chaperone/DNA topoisomerase II/histidine kinase"/>
    <property type="match status" value="1"/>
</dbReference>
<dbReference type="PANTHER" id="PTHR10073">
    <property type="entry name" value="DNA MISMATCH REPAIR PROTEIN MLH, PMS, MUTL"/>
    <property type="match status" value="1"/>
</dbReference>
<dbReference type="AlphaFoldDB" id="A0A2J7ZME4"/>
<evidence type="ECO:0000313" key="5">
    <source>
        <dbReference type="Proteomes" id="UP000236333"/>
    </source>
</evidence>
<dbReference type="Proteomes" id="UP000236333">
    <property type="component" value="Unassembled WGS sequence"/>
</dbReference>
<evidence type="ECO:0000259" key="3">
    <source>
        <dbReference type="Pfam" id="PF01119"/>
    </source>
</evidence>
<feature type="compositionally biased region" description="Low complexity" evidence="2">
    <location>
        <begin position="333"/>
        <end position="348"/>
    </location>
</feature>
<accession>A0A2J7ZME4</accession>
<dbReference type="InterPro" id="IPR020568">
    <property type="entry name" value="Ribosomal_Su5_D2-typ_SF"/>
</dbReference>
<dbReference type="GO" id="GO:0005524">
    <property type="term" value="F:ATP binding"/>
    <property type="evidence" value="ECO:0007669"/>
    <property type="project" value="InterPro"/>
</dbReference>
<feature type="region of interest" description="Disordered" evidence="2">
    <location>
        <begin position="490"/>
        <end position="509"/>
    </location>
</feature>
<keyword evidence="4" id="KW-0255">Endonuclease</keyword>
<feature type="compositionally biased region" description="Polar residues" evidence="2">
    <location>
        <begin position="490"/>
        <end position="503"/>
    </location>
</feature>
<dbReference type="EMBL" id="PGGS01000892">
    <property type="protein sequence ID" value="PNH01444.1"/>
    <property type="molecule type" value="Genomic_DNA"/>
</dbReference>
<feature type="compositionally biased region" description="Basic and acidic residues" evidence="2">
    <location>
        <begin position="373"/>
        <end position="382"/>
    </location>
</feature>
<gene>
    <name evidence="4" type="ORF">TSOC_012663</name>
</gene>
<evidence type="ECO:0000256" key="2">
    <source>
        <dbReference type="SAM" id="MobiDB-lite"/>
    </source>
</evidence>
<dbReference type="GO" id="GO:0004519">
    <property type="term" value="F:endonuclease activity"/>
    <property type="evidence" value="ECO:0007669"/>
    <property type="project" value="UniProtKB-KW"/>
</dbReference>
<feature type="domain" description="DNA mismatch repair protein S5" evidence="3">
    <location>
        <begin position="66"/>
        <end position="122"/>
    </location>
</feature>
<comment type="caution">
    <text evidence="4">The sequence shown here is derived from an EMBL/GenBank/DDBJ whole genome shotgun (WGS) entry which is preliminary data.</text>
</comment>
<name>A0A2J7ZME4_9CHLO</name>
<dbReference type="GO" id="GO:0140664">
    <property type="term" value="F:ATP-dependent DNA damage sensor activity"/>
    <property type="evidence" value="ECO:0007669"/>
    <property type="project" value="InterPro"/>
</dbReference>
<evidence type="ECO:0000256" key="1">
    <source>
        <dbReference type="ARBA" id="ARBA00006082"/>
    </source>
</evidence>
<dbReference type="GO" id="GO:0006298">
    <property type="term" value="P:mismatch repair"/>
    <property type="evidence" value="ECO:0007669"/>
    <property type="project" value="InterPro"/>
</dbReference>
<feature type="compositionally biased region" description="Acidic residues" evidence="2">
    <location>
        <begin position="310"/>
        <end position="326"/>
    </location>
</feature>
<keyword evidence="4" id="KW-0378">Hydrolase</keyword>
<dbReference type="InterPro" id="IPR038973">
    <property type="entry name" value="MutL/Mlh/Pms-like"/>
</dbReference>
<dbReference type="InterPro" id="IPR036890">
    <property type="entry name" value="HATPase_C_sf"/>
</dbReference>
<dbReference type="GO" id="GO:0030983">
    <property type="term" value="F:mismatched DNA binding"/>
    <property type="evidence" value="ECO:0007669"/>
    <property type="project" value="InterPro"/>
</dbReference>
<feature type="compositionally biased region" description="Gly residues" evidence="2">
    <location>
        <begin position="389"/>
        <end position="400"/>
    </location>
</feature>
<sequence length="566" mass="56213">MDASAPPADAGSIKPINRQSIHRICSGQVILDLATAVKELVENALDAGATNIEPTGSDRVLNDSFKSLSSPLHAASSRPMAVLAAAAPAGEVDVNVTPDKRRVFMAAEDKLCAALAQAVHALWEPSRCTFAVNQPLPGGRQGAAAQAAGGGGSALVAAAGQQGGKARQMRQQQLPLVHRADGAAAAEGGADEGDEEDSDGEGGGVEAAPLPPAKRARLSPHSEGAGAVAKASRTPPLPPPLLTEAAVETSPRPEGAGTSMFAGFASGTSRAAAGGGGAPAAAAARKAALTAAGGAKKGRRGAALGGGLEAEVEAEEEEEEEGEQDDERGQVGGAAHVAAEAVAAAEEAGPGDEASEGDEGTEVDGAAARRHHGAEGEAEMREAAAASQEGGGVGGGGGARGTQAWEECGAATAHARLGSVAAAASPAASAAACAPVMTVRVDAAGLARATAARAAAAARRQRGQQEPHPGEARGGGAALDDGGDAASRRFQSASLQCTASRPPSSFALPKQPIDEEKLWAAAAFATEYGGHRVRLEVLRSSPFLTALAVDTRRWAAERVAQHLGGS</sequence>
<keyword evidence="5" id="KW-1185">Reference proteome</keyword>
<feature type="compositionally biased region" description="Acidic residues" evidence="2">
    <location>
        <begin position="349"/>
        <end position="362"/>
    </location>
</feature>
<evidence type="ECO:0000313" key="4">
    <source>
        <dbReference type="EMBL" id="PNH01444.1"/>
    </source>
</evidence>
<comment type="similarity">
    <text evidence="1">Belongs to the DNA mismatch repair MutL/HexB family.</text>
</comment>
<keyword evidence="4" id="KW-0540">Nuclease</keyword>
<dbReference type="GO" id="GO:0032389">
    <property type="term" value="C:MutLalpha complex"/>
    <property type="evidence" value="ECO:0007669"/>
    <property type="project" value="TreeGrafter"/>
</dbReference>
<feature type="region of interest" description="Disordered" evidence="2">
    <location>
        <begin position="179"/>
        <end position="242"/>
    </location>
</feature>
<dbReference type="Gene3D" id="3.30.565.10">
    <property type="entry name" value="Histidine kinase-like ATPase, C-terminal domain"/>
    <property type="match status" value="1"/>
</dbReference>
<reference evidence="4 5" key="1">
    <citation type="journal article" date="2017" name="Mol. Biol. Evol.">
        <title>The 4-celled Tetrabaena socialis nuclear genome reveals the essential components for genetic control of cell number at the origin of multicellularity in the volvocine lineage.</title>
        <authorList>
            <person name="Featherston J."/>
            <person name="Arakaki Y."/>
            <person name="Hanschen E.R."/>
            <person name="Ferris P.J."/>
            <person name="Michod R.E."/>
            <person name="Olson B.J.S.C."/>
            <person name="Nozaki H."/>
            <person name="Durand P.M."/>
        </authorList>
    </citation>
    <scope>NUCLEOTIDE SEQUENCE [LARGE SCALE GENOMIC DNA]</scope>
    <source>
        <strain evidence="4 5">NIES-571</strain>
    </source>
</reference>
<proteinExistence type="inferred from homology"/>
<dbReference type="Pfam" id="PF01119">
    <property type="entry name" value="DNA_mis_repair"/>
    <property type="match status" value="1"/>
</dbReference>
<dbReference type="OrthoDB" id="1929684at2759"/>
<feature type="region of interest" description="Disordered" evidence="2">
    <location>
        <begin position="291"/>
        <end position="400"/>
    </location>
</feature>
<feature type="compositionally biased region" description="Acidic residues" evidence="2">
    <location>
        <begin position="189"/>
        <end position="200"/>
    </location>
</feature>
<dbReference type="InterPro" id="IPR013507">
    <property type="entry name" value="DNA_mismatch_S5_2-like"/>
</dbReference>
<dbReference type="PANTHER" id="PTHR10073:SF52">
    <property type="entry name" value="MISMATCH REPAIR ENDONUCLEASE PMS2"/>
    <property type="match status" value="1"/>
</dbReference>
<feature type="region of interest" description="Disordered" evidence="2">
    <location>
        <begin position="456"/>
        <end position="485"/>
    </location>
</feature>
<dbReference type="GO" id="GO:0016887">
    <property type="term" value="F:ATP hydrolysis activity"/>
    <property type="evidence" value="ECO:0007669"/>
    <property type="project" value="InterPro"/>
</dbReference>